<keyword evidence="3" id="KW-1185">Reference proteome</keyword>
<feature type="transmembrane region" description="Helical" evidence="1">
    <location>
        <begin position="155"/>
        <end position="177"/>
    </location>
</feature>
<gene>
    <name evidence="2" type="ORF">HOP51_04155</name>
</gene>
<evidence type="ECO:0000256" key="1">
    <source>
        <dbReference type="SAM" id="Phobius"/>
    </source>
</evidence>
<organism evidence="2 3">
    <name type="scientific">Billgrantia zhangzhouensis</name>
    <dbReference type="NCBI Taxonomy" id="2733481"/>
    <lineage>
        <taxon>Bacteria</taxon>
        <taxon>Pseudomonadati</taxon>
        <taxon>Pseudomonadota</taxon>
        <taxon>Gammaproteobacteria</taxon>
        <taxon>Oceanospirillales</taxon>
        <taxon>Halomonadaceae</taxon>
        <taxon>Billgrantia</taxon>
    </lineage>
</organism>
<feature type="transmembrane region" description="Helical" evidence="1">
    <location>
        <begin position="183"/>
        <end position="201"/>
    </location>
</feature>
<dbReference type="EMBL" id="JABFTT010000003">
    <property type="protein sequence ID" value="MCE8019315.1"/>
    <property type="molecule type" value="Genomic_DNA"/>
</dbReference>
<keyword evidence="1" id="KW-1133">Transmembrane helix</keyword>
<keyword evidence="1" id="KW-0472">Membrane</keyword>
<dbReference type="RefSeq" id="WP_234272709.1">
    <property type="nucleotide sequence ID" value="NZ_JABFTT010000003.1"/>
</dbReference>
<reference evidence="2 3" key="1">
    <citation type="journal article" date="2021" name="Front. Microbiol.">
        <title>Aerobic Denitrification and Heterotrophic Sulfur Oxidation in the Genus Halomonas Revealed by Six Novel Species Characterizations and Genome-Based Analysis.</title>
        <authorList>
            <person name="Wang L."/>
            <person name="Shao Z."/>
        </authorList>
    </citation>
    <scope>NUCLEOTIDE SEQUENCE [LARGE SCALE GENOMIC DNA]</scope>
    <source>
        <strain evidence="2 3">MCCC 1A11036</strain>
    </source>
</reference>
<evidence type="ECO:0000313" key="2">
    <source>
        <dbReference type="EMBL" id="MCE8019315.1"/>
    </source>
</evidence>
<accession>A0ABS9AC04</accession>
<proteinExistence type="predicted"/>
<dbReference type="Proteomes" id="UP001320122">
    <property type="component" value="Unassembled WGS sequence"/>
</dbReference>
<comment type="caution">
    <text evidence="2">The sequence shown here is derived from an EMBL/GenBank/DDBJ whole genome shotgun (WGS) entry which is preliminary data.</text>
</comment>
<keyword evidence="1" id="KW-0812">Transmembrane</keyword>
<name>A0ABS9AC04_9GAMM</name>
<sequence length="263" mass="29509">MSDEKIGLVFQTVKESRGPHMFVQYTPASENMPFASLVLVYTEEVDLQEVAKKIEEEARMWFGRYPVPLVAYAVGEDDDALDISGGEGKRDLLVFSIDGELVFEWGRLGEFKMPLFSTDPQTLLSAYRSLPHSTLAQRKARTRTKALEQRAGIRLLLGILFVRRAVVPAVIALAFYLHPVLGFLGLLGALADAAVGGLRVLGYLPKSKRELAEEERRRRMEHHDYHCRLNPTGFAVLKAENLGASLREDTREEARRLHDEASG</sequence>
<protein>
    <submittedName>
        <fullName evidence="2">Uncharacterized protein</fullName>
    </submittedName>
</protein>
<evidence type="ECO:0000313" key="3">
    <source>
        <dbReference type="Proteomes" id="UP001320122"/>
    </source>
</evidence>